<reference evidence="1 2" key="2">
    <citation type="submission" date="2020-03" db="EMBL/GenBank/DDBJ databases">
        <title>Rahnella aceri sp. nov., isoated from traditional Jeju Makgeolli.</title>
        <authorList>
            <person name="Kim I.S."/>
            <person name="Jeon D."/>
        </authorList>
    </citation>
    <scope>NUCLEOTIDE SEQUENCE [LARGE SCALE GENOMIC DNA]</scope>
    <source>
        <strain evidence="1 2">Lac-M11</strain>
    </source>
</reference>
<sequence>MDSAKDIAREMLDAININSSGFLEAATKGFISFPVGLGYLGRDFFDTEHRRENQDDKYRLTRLIKKTTLNKEIIEIVIQPFIDDFISHIDMNKLASFAKNVAGTLSGKFLFSQITGYSIGKAITSQGLASFISGGAVGALLAIGAEASRAIYTSRYLREKNQAMYTKLNRMGDLDLLYYLVEDIVKPYEKACEMAETDPGKFNKVCEYYFGGL</sequence>
<dbReference type="RefSeq" id="WP_165062144.1">
    <property type="nucleotide sequence ID" value="NZ_JAADJS010000009.1"/>
</dbReference>
<dbReference type="AlphaFoldDB" id="A0A6M2BBA0"/>
<evidence type="ECO:0000313" key="1">
    <source>
        <dbReference type="EMBL" id="NGX90002.1"/>
    </source>
</evidence>
<dbReference type="EMBL" id="JAADJS010000009">
    <property type="protein sequence ID" value="NGX90002.1"/>
    <property type="molecule type" value="Genomic_DNA"/>
</dbReference>
<keyword evidence="2" id="KW-1185">Reference proteome</keyword>
<name>A0A6M2BBA0_9GAMM</name>
<dbReference type="Proteomes" id="UP000476696">
    <property type="component" value="Unassembled WGS sequence"/>
</dbReference>
<accession>A0A6M2BBA0</accession>
<reference evidence="1 2" key="1">
    <citation type="submission" date="2020-01" db="EMBL/GenBank/DDBJ databases">
        <authorList>
            <person name="Lee S.D."/>
        </authorList>
    </citation>
    <scope>NUCLEOTIDE SEQUENCE [LARGE SCALE GENOMIC DNA]</scope>
    <source>
        <strain evidence="1 2">Lac-M11</strain>
    </source>
</reference>
<protein>
    <recommendedName>
        <fullName evidence="3">DUF4225 domain-containing protein</fullName>
    </recommendedName>
</protein>
<proteinExistence type="predicted"/>
<gene>
    <name evidence="1" type="ORF">GW579_23270</name>
</gene>
<evidence type="ECO:0000313" key="2">
    <source>
        <dbReference type="Proteomes" id="UP000476696"/>
    </source>
</evidence>
<organism evidence="1 2">
    <name type="scientific">Rahnella contaminans</name>
    <dbReference type="NCBI Taxonomy" id="2703882"/>
    <lineage>
        <taxon>Bacteria</taxon>
        <taxon>Pseudomonadati</taxon>
        <taxon>Pseudomonadota</taxon>
        <taxon>Gammaproteobacteria</taxon>
        <taxon>Enterobacterales</taxon>
        <taxon>Yersiniaceae</taxon>
        <taxon>Rahnella</taxon>
    </lineage>
</organism>
<evidence type="ECO:0008006" key="3">
    <source>
        <dbReference type="Google" id="ProtNLM"/>
    </source>
</evidence>
<comment type="caution">
    <text evidence="1">The sequence shown here is derived from an EMBL/GenBank/DDBJ whole genome shotgun (WGS) entry which is preliminary data.</text>
</comment>